<keyword evidence="3" id="KW-1185">Reference proteome</keyword>
<accession>A0A1V6PB37</accession>
<evidence type="ECO:0000313" key="3">
    <source>
        <dbReference type="Proteomes" id="UP000191672"/>
    </source>
</evidence>
<sequence length="166" mass="19042">MASTTRSDHRRQKVAVEHPNQILTKDPRERPLILYTDGSGIKAKTGAAAVVDLEERNAHSQMRDDRTSTVEAKLEWDTTWSKEKTKRPTRRLIEALTKKTLDYWSGSRKATNSILMQLRTERIGLAAYLSRIKRHETARYGCDLKQSKPWPTPCWSARCTRTSETG</sequence>
<protein>
    <recommendedName>
        <fullName evidence="4">RNase H type-1 domain-containing protein</fullName>
    </recommendedName>
</protein>
<dbReference type="AlphaFoldDB" id="A0A1V6PB37"/>
<dbReference type="STRING" id="416450.A0A1V6PB37"/>
<evidence type="ECO:0008006" key="4">
    <source>
        <dbReference type="Google" id="ProtNLM"/>
    </source>
</evidence>
<gene>
    <name evidence="2" type="ORF">PENANT_c186G02594</name>
</gene>
<evidence type="ECO:0000256" key="1">
    <source>
        <dbReference type="SAM" id="MobiDB-lite"/>
    </source>
</evidence>
<name>A0A1V6PB37_9EURO</name>
<reference evidence="3" key="1">
    <citation type="journal article" date="2017" name="Nat. Microbiol.">
        <title>Global analysis of biosynthetic gene clusters reveals vast potential of secondary metabolite production in Penicillium species.</title>
        <authorList>
            <person name="Nielsen J.C."/>
            <person name="Grijseels S."/>
            <person name="Prigent S."/>
            <person name="Ji B."/>
            <person name="Dainat J."/>
            <person name="Nielsen K.F."/>
            <person name="Frisvad J.C."/>
            <person name="Workman M."/>
            <person name="Nielsen J."/>
        </authorList>
    </citation>
    <scope>NUCLEOTIDE SEQUENCE [LARGE SCALE GENOMIC DNA]</scope>
    <source>
        <strain evidence="3">IBT 31811</strain>
    </source>
</reference>
<proteinExistence type="predicted"/>
<dbReference type="EMBL" id="MDYN01000186">
    <property type="protein sequence ID" value="OQD74221.1"/>
    <property type="molecule type" value="Genomic_DNA"/>
</dbReference>
<dbReference type="Proteomes" id="UP000191672">
    <property type="component" value="Unassembled WGS sequence"/>
</dbReference>
<comment type="caution">
    <text evidence="2">The sequence shown here is derived from an EMBL/GenBank/DDBJ whole genome shotgun (WGS) entry which is preliminary data.</text>
</comment>
<feature type="region of interest" description="Disordered" evidence="1">
    <location>
        <begin position="1"/>
        <end position="29"/>
    </location>
</feature>
<organism evidence="2 3">
    <name type="scientific">Penicillium antarcticum</name>
    <dbReference type="NCBI Taxonomy" id="416450"/>
    <lineage>
        <taxon>Eukaryota</taxon>
        <taxon>Fungi</taxon>
        <taxon>Dikarya</taxon>
        <taxon>Ascomycota</taxon>
        <taxon>Pezizomycotina</taxon>
        <taxon>Eurotiomycetes</taxon>
        <taxon>Eurotiomycetidae</taxon>
        <taxon>Eurotiales</taxon>
        <taxon>Aspergillaceae</taxon>
        <taxon>Penicillium</taxon>
    </lineage>
</organism>
<evidence type="ECO:0000313" key="2">
    <source>
        <dbReference type="EMBL" id="OQD74221.1"/>
    </source>
</evidence>